<dbReference type="EMBL" id="FLUM01000003">
    <property type="protein sequence ID" value="SBW02434.1"/>
    <property type="molecule type" value="Genomic_DNA"/>
</dbReference>
<feature type="domain" description="ABC-2 type transporter transmembrane" evidence="7">
    <location>
        <begin position="19"/>
        <end position="416"/>
    </location>
</feature>
<evidence type="ECO:0000256" key="5">
    <source>
        <dbReference type="ARBA" id="ARBA00023136"/>
    </source>
</evidence>
<evidence type="ECO:0000256" key="3">
    <source>
        <dbReference type="ARBA" id="ARBA00022692"/>
    </source>
</evidence>
<evidence type="ECO:0000259" key="7">
    <source>
        <dbReference type="Pfam" id="PF12698"/>
    </source>
</evidence>
<dbReference type="SUPFAM" id="SSF53850">
    <property type="entry name" value="Periplasmic binding protein-like II"/>
    <property type="match status" value="1"/>
</dbReference>
<dbReference type="GO" id="GO:0140359">
    <property type="term" value="F:ABC-type transporter activity"/>
    <property type="evidence" value="ECO:0007669"/>
    <property type="project" value="InterPro"/>
</dbReference>
<dbReference type="Pfam" id="PF12698">
    <property type="entry name" value="ABC2_membrane_3"/>
    <property type="match status" value="1"/>
</dbReference>
<accession>A0A212JSI6</accession>
<feature type="transmembrane region" description="Helical" evidence="6">
    <location>
        <begin position="20"/>
        <end position="45"/>
    </location>
</feature>
<gene>
    <name evidence="8" type="ORF">KL86DYS1_30300</name>
</gene>
<dbReference type="InterPro" id="IPR051449">
    <property type="entry name" value="ABC-2_transporter_component"/>
</dbReference>
<feature type="transmembrane region" description="Helical" evidence="6">
    <location>
        <begin position="394"/>
        <end position="416"/>
    </location>
</feature>
<evidence type="ECO:0000256" key="4">
    <source>
        <dbReference type="ARBA" id="ARBA00022989"/>
    </source>
</evidence>
<feature type="transmembrane region" description="Helical" evidence="6">
    <location>
        <begin position="343"/>
        <end position="362"/>
    </location>
</feature>
<feature type="transmembrane region" description="Helical" evidence="6">
    <location>
        <begin position="238"/>
        <end position="263"/>
    </location>
</feature>
<evidence type="ECO:0000256" key="6">
    <source>
        <dbReference type="SAM" id="Phobius"/>
    </source>
</evidence>
<dbReference type="InterPro" id="IPR013525">
    <property type="entry name" value="ABC2_TM"/>
</dbReference>
<evidence type="ECO:0000313" key="8">
    <source>
        <dbReference type="EMBL" id="SBW02434.1"/>
    </source>
</evidence>
<evidence type="ECO:0000256" key="1">
    <source>
        <dbReference type="ARBA" id="ARBA00004651"/>
    </source>
</evidence>
<dbReference type="PANTHER" id="PTHR30294">
    <property type="entry name" value="MEMBRANE COMPONENT OF ABC TRANSPORTER YHHJ-RELATED"/>
    <property type="match status" value="1"/>
</dbReference>
<dbReference type="AlphaFoldDB" id="A0A212JSI6"/>
<dbReference type="GO" id="GO:0005886">
    <property type="term" value="C:plasma membrane"/>
    <property type="evidence" value="ECO:0007669"/>
    <property type="project" value="UniProtKB-SubCell"/>
</dbReference>
<feature type="transmembrane region" description="Helical" evidence="6">
    <location>
        <begin position="185"/>
        <end position="205"/>
    </location>
</feature>
<sequence length="442" mass="49000">MKALKLIIAREFSSRVKTKAFILTTLLTPFLFAAVVALPAAIAMLSDNDDIKKVYVIDNTGLYSNMFESSKNYEFVQVSAADSTATGKEKGTALLQINGDLNQNPNAVTFFSEKQQPPRELTAYINDVLTEAVRNKKIDDFTSESNLEPQLVTNLQEILKSKDKIYISTIRWDETGKETETLGEIATVAGMALTFCMFFFIMMYGSMVMQSVVEEKSNRIIEVIISSVKPFDLMMGKIIGVGLVGLLQLIVWLVIGGGVMIAIKMVFGVNMDVSASVDAQQAMALMKSNNVEMTSFLNGFFSINWVQVAICLILYFTGGYLLFASLFAMFGSGANDSQEAQQLIMPVMIILMVAFYTGFAAARNPEGAMAFWCSLIPFTSPVVMMVRAPFEVPLWELGLSVALLFVTSVLMVKLAAKIYRVGILMYGKKVSFMEMLKWLKYK</sequence>
<comment type="subcellular location">
    <subcellularLocation>
        <location evidence="1">Cell membrane</location>
        <topology evidence="1">Multi-pass membrane protein</topology>
    </subcellularLocation>
</comment>
<dbReference type="PANTHER" id="PTHR30294:SF29">
    <property type="entry name" value="MULTIDRUG ABC TRANSPORTER PERMEASE YBHS-RELATED"/>
    <property type="match status" value="1"/>
</dbReference>
<keyword evidence="4 6" id="KW-1133">Transmembrane helix</keyword>
<keyword evidence="3 6" id="KW-0812">Transmembrane</keyword>
<name>A0A212JSI6_9BACT</name>
<evidence type="ECO:0000256" key="2">
    <source>
        <dbReference type="ARBA" id="ARBA00022475"/>
    </source>
</evidence>
<reference evidence="8" key="1">
    <citation type="submission" date="2016-04" db="EMBL/GenBank/DDBJ databases">
        <authorList>
            <person name="Evans L.H."/>
            <person name="Alamgir A."/>
            <person name="Owens N."/>
            <person name="Weber N.D."/>
            <person name="Virtaneva K."/>
            <person name="Barbian K."/>
            <person name="Babar A."/>
            <person name="Rosenke K."/>
        </authorList>
    </citation>
    <scope>NUCLEOTIDE SEQUENCE</scope>
    <source>
        <strain evidence="8">86-1</strain>
    </source>
</reference>
<feature type="transmembrane region" description="Helical" evidence="6">
    <location>
        <begin position="296"/>
        <end position="323"/>
    </location>
</feature>
<organism evidence="8">
    <name type="scientific">uncultured Dysgonomonas sp</name>
    <dbReference type="NCBI Taxonomy" id="206096"/>
    <lineage>
        <taxon>Bacteria</taxon>
        <taxon>Pseudomonadati</taxon>
        <taxon>Bacteroidota</taxon>
        <taxon>Bacteroidia</taxon>
        <taxon>Bacteroidales</taxon>
        <taxon>Dysgonomonadaceae</taxon>
        <taxon>Dysgonomonas</taxon>
        <taxon>environmental samples</taxon>
    </lineage>
</organism>
<dbReference type="Gene3D" id="3.40.190.10">
    <property type="entry name" value="Periplasmic binding protein-like II"/>
    <property type="match status" value="1"/>
</dbReference>
<keyword evidence="2" id="KW-1003">Cell membrane</keyword>
<protein>
    <recommendedName>
        <fullName evidence="7">ABC-2 type transporter transmembrane domain-containing protein</fullName>
    </recommendedName>
</protein>
<keyword evidence="5 6" id="KW-0472">Membrane</keyword>
<proteinExistence type="predicted"/>
<dbReference type="RefSeq" id="WP_296942068.1">
    <property type="nucleotide sequence ID" value="NZ_LT599032.1"/>
</dbReference>